<dbReference type="InterPro" id="IPR015424">
    <property type="entry name" value="PyrdxlP-dep_Trfase"/>
</dbReference>
<evidence type="ECO:0000313" key="6">
    <source>
        <dbReference type="Proteomes" id="UP001597299"/>
    </source>
</evidence>
<comment type="caution">
    <text evidence="5">The sequence shown here is derived from an EMBL/GenBank/DDBJ whole genome shotgun (WGS) entry which is preliminary data.</text>
</comment>
<dbReference type="Gene3D" id="3.40.640.10">
    <property type="entry name" value="Type I PLP-dependent aspartate aminotransferase-like (Major domain)"/>
    <property type="match status" value="1"/>
</dbReference>
<dbReference type="PIRSF" id="PIRSF000521">
    <property type="entry name" value="Transaminase_4ab_Lys_Orn"/>
    <property type="match status" value="1"/>
</dbReference>
<dbReference type="EMBL" id="JBHUHD010000001">
    <property type="protein sequence ID" value="MFD2139504.1"/>
    <property type="molecule type" value="Genomic_DNA"/>
</dbReference>
<protein>
    <submittedName>
        <fullName evidence="5">Aminotransferase</fullName>
    </submittedName>
</protein>
<keyword evidence="1 5" id="KW-0032">Aminotransferase</keyword>
<dbReference type="CDD" id="cd00610">
    <property type="entry name" value="OAT_like"/>
    <property type="match status" value="1"/>
</dbReference>
<keyword evidence="2" id="KW-0808">Transferase</keyword>
<organism evidence="5 6">
    <name type="scientific">Ancylobacter oerskovii</name>
    <dbReference type="NCBI Taxonomy" id="459519"/>
    <lineage>
        <taxon>Bacteria</taxon>
        <taxon>Pseudomonadati</taxon>
        <taxon>Pseudomonadota</taxon>
        <taxon>Alphaproteobacteria</taxon>
        <taxon>Hyphomicrobiales</taxon>
        <taxon>Xanthobacteraceae</taxon>
        <taxon>Ancylobacter</taxon>
    </lineage>
</organism>
<name>A0ABW4YTR3_9HYPH</name>
<dbReference type="PANTHER" id="PTHR42684:SF3">
    <property type="entry name" value="ADENOSYLMETHIONINE-8-AMINO-7-OXONONANOATE AMINOTRANSFERASE"/>
    <property type="match status" value="1"/>
</dbReference>
<keyword evidence="6" id="KW-1185">Reference proteome</keyword>
<evidence type="ECO:0000256" key="4">
    <source>
        <dbReference type="RuleBase" id="RU003560"/>
    </source>
</evidence>
<dbReference type="GO" id="GO:0008483">
    <property type="term" value="F:transaminase activity"/>
    <property type="evidence" value="ECO:0007669"/>
    <property type="project" value="UniProtKB-KW"/>
</dbReference>
<accession>A0ABW4YTR3</accession>
<dbReference type="PANTHER" id="PTHR42684">
    <property type="entry name" value="ADENOSYLMETHIONINE-8-AMINO-7-OXONONANOATE AMINOTRANSFERASE"/>
    <property type="match status" value="1"/>
</dbReference>
<dbReference type="Gene3D" id="3.90.1150.10">
    <property type="entry name" value="Aspartate Aminotransferase, domain 1"/>
    <property type="match status" value="1"/>
</dbReference>
<dbReference type="SUPFAM" id="SSF53383">
    <property type="entry name" value="PLP-dependent transferases"/>
    <property type="match status" value="1"/>
</dbReference>
<dbReference type="InterPro" id="IPR015421">
    <property type="entry name" value="PyrdxlP-dep_Trfase_major"/>
</dbReference>
<evidence type="ECO:0000256" key="3">
    <source>
        <dbReference type="ARBA" id="ARBA00022898"/>
    </source>
</evidence>
<dbReference type="Proteomes" id="UP001597299">
    <property type="component" value="Unassembled WGS sequence"/>
</dbReference>
<dbReference type="NCBIfam" id="NF004767">
    <property type="entry name" value="PRK06105.1"/>
    <property type="match status" value="1"/>
</dbReference>
<evidence type="ECO:0000313" key="5">
    <source>
        <dbReference type="EMBL" id="MFD2139504.1"/>
    </source>
</evidence>
<sequence>MLTNLQARDVETLVHPYTNLATLRDTGPLILERGQGVWVHDVDGKPYLEGMAGLWCTALGYGNEELVEAAATQMRKLPFTHIFGGKSHDPAIELAEKLKEMAPVPISKVFFTSSGSEANDTQMKLVWYMNNALGRPNKKKIISRVRAYHGVTIASASLTGLAGNHNDFDLPIAGVRHTTSPHHYRLALPGESEEAFATRLAADLEALILAEGPDTVAAFIAEPVMGAGGVIVPPRTYYPKIKAVLEKYDVFFIADEVITGFGRLGTAFGSEAMEMKPDSISVAKALSSAYQPIGAVMIPEAMYQALLEESRKLGSFGHGFTYSGHPVAAAVALKTLEIYDRENVFERVRAKIPQFDARRAALEDHPLVGEARGKGLVAGIELVADKKTKAQFDPKLGMAAKCVAFAQEEGLIVRSVFGDAVTICPPLVISPAEIDELFDRLTRALDRTLDWAVRERHLAA</sequence>
<reference evidence="6" key="1">
    <citation type="journal article" date="2019" name="Int. J. Syst. Evol. Microbiol.">
        <title>The Global Catalogue of Microorganisms (GCM) 10K type strain sequencing project: providing services to taxonomists for standard genome sequencing and annotation.</title>
        <authorList>
            <consortium name="The Broad Institute Genomics Platform"/>
            <consortium name="The Broad Institute Genome Sequencing Center for Infectious Disease"/>
            <person name="Wu L."/>
            <person name="Ma J."/>
        </authorList>
    </citation>
    <scope>NUCLEOTIDE SEQUENCE [LARGE SCALE GENOMIC DNA]</scope>
    <source>
        <strain evidence="6">CCM 7435</strain>
    </source>
</reference>
<evidence type="ECO:0000256" key="1">
    <source>
        <dbReference type="ARBA" id="ARBA00022576"/>
    </source>
</evidence>
<keyword evidence="3 4" id="KW-0663">Pyridoxal phosphate</keyword>
<gene>
    <name evidence="5" type="ORF">ACFSNC_03755</name>
</gene>
<dbReference type="InterPro" id="IPR005814">
    <property type="entry name" value="Aminotrans_3"/>
</dbReference>
<dbReference type="InterPro" id="IPR015422">
    <property type="entry name" value="PyrdxlP-dep_Trfase_small"/>
</dbReference>
<dbReference type="NCBIfam" id="NF005682">
    <property type="entry name" value="PRK07480.1"/>
    <property type="match status" value="1"/>
</dbReference>
<dbReference type="RefSeq" id="WP_213352130.1">
    <property type="nucleotide sequence ID" value="NZ_JAHBGB010000019.1"/>
</dbReference>
<dbReference type="Pfam" id="PF00202">
    <property type="entry name" value="Aminotran_3"/>
    <property type="match status" value="1"/>
</dbReference>
<evidence type="ECO:0000256" key="2">
    <source>
        <dbReference type="ARBA" id="ARBA00022679"/>
    </source>
</evidence>
<comment type="similarity">
    <text evidence="4">Belongs to the class-III pyridoxal-phosphate-dependent aminotransferase family.</text>
</comment>
<proteinExistence type="inferred from homology"/>